<dbReference type="STRING" id="6280.A0A0N4TFU3"/>
<evidence type="ECO:0000313" key="1">
    <source>
        <dbReference type="EMBL" id="VDN88230.1"/>
    </source>
</evidence>
<dbReference type="AlphaFoldDB" id="A0A0N4TFU3"/>
<proteinExistence type="predicted"/>
<name>A0A0N4TFU3_BRUPA</name>
<reference evidence="1 2" key="2">
    <citation type="submission" date="2018-11" db="EMBL/GenBank/DDBJ databases">
        <authorList>
            <consortium name="Pathogen Informatics"/>
        </authorList>
    </citation>
    <scope>NUCLEOTIDE SEQUENCE [LARGE SCALE GENOMIC DNA]</scope>
</reference>
<accession>A0A0N4TFU3</accession>
<evidence type="ECO:0000313" key="2">
    <source>
        <dbReference type="Proteomes" id="UP000278627"/>
    </source>
</evidence>
<organism evidence="3">
    <name type="scientific">Brugia pahangi</name>
    <name type="common">Filarial nematode worm</name>
    <dbReference type="NCBI Taxonomy" id="6280"/>
    <lineage>
        <taxon>Eukaryota</taxon>
        <taxon>Metazoa</taxon>
        <taxon>Ecdysozoa</taxon>
        <taxon>Nematoda</taxon>
        <taxon>Chromadorea</taxon>
        <taxon>Rhabditida</taxon>
        <taxon>Spirurina</taxon>
        <taxon>Spiruromorpha</taxon>
        <taxon>Filarioidea</taxon>
        <taxon>Onchocercidae</taxon>
        <taxon>Brugia</taxon>
    </lineage>
</organism>
<gene>
    <name evidence="1" type="ORF">BPAG_LOCUS7044</name>
</gene>
<dbReference type="Proteomes" id="UP000278627">
    <property type="component" value="Unassembled WGS sequence"/>
</dbReference>
<evidence type="ECO:0000313" key="3">
    <source>
        <dbReference type="WBParaSite" id="BPAG_0000708101-mRNA-1"/>
    </source>
</evidence>
<reference evidence="3" key="1">
    <citation type="submission" date="2017-02" db="UniProtKB">
        <authorList>
            <consortium name="WormBaseParasite"/>
        </authorList>
    </citation>
    <scope>IDENTIFICATION</scope>
</reference>
<sequence>MRTVLSEPYGCRVKVPIQECDDEVDDDREIFKELLVSIGRFSAFYSPQLLPRMLLFDKLKQFLSFIEVGVNDETLNTWRDDMHWSLLLTGFILTMSDDDGSSHLQSDILEHFENKSYGEVVEIYSVPYIKACIDSPNTITDRAGVDPLTKYVLS</sequence>
<dbReference type="EMBL" id="UZAD01007355">
    <property type="protein sequence ID" value="VDN88230.1"/>
    <property type="molecule type" value="Genomic_DNA"/>
</dbReference>
<protein>
    <submittedName>
        <fullName evidence="3">Nuclear pore complex protein Nup85</fullName>
    </submittedName>
</protein>
<keyword evidence="2" id="KW-1185">Reference proteome</keyword>
<dbReference type="WBParaSite" id="BPAG_0000708101-mRNA-1">
    <property type="protein sequence ID" value="BPAG_0000708101-mRNA-1"/>
    <property type="gene ID" value="BPAG_0000708101"/>
</dbReference>